<protein>
    <recommendedName>
        <fullName evidence="1">Glycosyl transferase family 1 domain-containing protein</fullName>
    </recommendedName>
</protein>
<dbReference type="AlphaFoldDB" id="A0A1F5ZPQ9"/>
<dbReference type="InterPro" id="IPR050194">
    <property type="entry name" value="Glycosyltransferase_grp1"/>
</dbReference>
<evidence type="ECO:0000259" key="1">
    <source>
        <dbReference type="Pfam" id="PF00534"/>
    </source>
</evidence>
<evidence type="ECO:0000313" key="2">
    <source>
        <dbReference type="EMBL" id="OGG14470.1"/>
    </source>
</evidence>
<proteinExistence type="predicted"/>
<dbReference type="GO" id="GO:0016757">
    <property type="term" value="F:glycosyltransferase activity"/>
    <property type="evidence" value="ECO:0007669"/>
    <property type="project" value="InterPro"/>
</dbReference>
<dbReference type="InterPro" id="IPR001296">
    <property type="entry name" value="Glyco_trans_1"/>
</dbReference>
<feature type="domain" description="Glycosyl transferase family 1" evidence="1">
    <location>
        <begin position="192"/>
        <end position="323"/>
    </location>
</feature>
<evidence type="ECO:0000313" key="3">
    <source>
        <dbReference type="Proteomes" id="UP000177416"/>
    </source>
</evidence>
<sequence>MKVALVYDRVNKWGGAERVLLALHEIWPDAPLYTAVYDPARAPWANVFDVRPSFLQHFPFAKSHHELYPWLTQMAFEFFSFDGYDVVISVTSAEAKSIITKPNTLHVCYCLTPTRYLWSGYEIYQETARGFIKTIHKWMTPRLRTWDLVASSRPDYYIAISNRVKDRIEKYYKRTVVKVIYPPVNTQGRALGKGNYFLVVSRLVGYKRIDAIIRAFGALKLPLVIIGQGHAEGELRAMAGENVRFVTRHLTDEELATYYGDCRALVTLADEDFGISTAEALSAGKPVIGFWRSGTAEIVQDNVTGCLIKEQTPEALMQAVQKLKAFDPKVIAQSVRRFDTYLFKQTMKREIERLASL</sequence>
<reference evidence="2 3" key="1">
    <citation type="journal article" date="2016" name="Nat. Commun.">
        <title>Thousands of microbial genomes shed light on interconnected biogeochemical processes in an aquifer system.</title>
        <authorList>
            <person name="Anantharaman K."/>
            <person name="Brown C.T."/>
            <person name="Hug L.A."/>
            <person name="Sharon I."/>
            <person name="Castelle C.J."/>
            <person name="Probst A.J."/>
            <person name="Thomas B.C."/>
            <person name="Singh A."/>
            <person name="Wilkins M.J."/>
            <person name="Karaoz U."/>
            <person name="Brodie E.L."/>
            <person name="Williams K.H."/>
            <person name="Hubbard S.S."/>
            <person name="Banfield J.F."/>
        </authorList>
    </citation>
    <scope>NUCLEOTIDE SEQUENCE [LARGE SCALE GENOMIC DNA]</scope>
</reference>
<dbReference type="PANTHER" id="PTHR45947">
    <property type="entry name" value="SULFOQUINOVOSYL TRANSFERASE SQD2"/>
    <property type="match status" value="1"/>
</dbReference>
<accession>A0A1F5ZPQ9</accession>
<dbReference type="Proteomes" id="UP000177416">
    <property type="component" value="Unassembled WGS sequence"/>
</dbReference>
<dbReference type="Gene3D" id="3.40.50.2000">
    <property type="entry name" value="Glycogen Phosphorylase B"/>
    <property type="match status" value="2"/>
</dbReference>
<dbReference type="Pfam" id="PF00534">
    <property type="entry name" value="Glycos_transf_1"/>
    <property type="match status" value="1"/>
</dbReference>
<name>A0A1F5ZPQ9_9BACT</name>
<dbReference type="PANTHER" id="PTHR45947:SF3">
    <property type="entry name" value="SULFOQUINOVOSYL TRANSFERASE SQD2"/>
    <property type="match status" value="1"/>
</dbReference>
<comment type="caution">
    <text evidence="2">The sequence shown here is derived from an EMBL/GenBank/DDBJ whole genome shotgun (WGS) entry which is preliminary data.</text>
</comment>
<dbReference type="SUPFAM" id="SSF53756">
    <property type="entry name" value="UDP-Glycosyltransferase/glycogen phosphorylase"/>
    <property type="match status" value="1"/>
</dbReference>
<dbReference type="EMBL" id="MFJJ01000018">
    <property type="protein sequence ID" value="OGG14470.1"/>
    <property type="molecule type" value="Genomic_DNA"/>
</dbReference>
<organism evidence="2 3">
    <name type="scientific">Candidatus Gottesmanbacteria bacterium RIFCSPHIGHO2_01_FULL_46_14</name>
    <dbReference type="NCBI Taxonomy" id="1798380"/>
    <lineage>
        <taxon>Bacteria</taxon>
        <taxon>Candidatus Gottesmaniibacteriota</taxon>
    </lineage>
</organism>
<gene>
    <name evidence="2" type="ORF">A2875_03505</name>
</gene>